<dbReference type="EMBL" id="DYVL01000188">
    <property type="protein sequence ID" value="HJG13684.1"/>
    <property type="molecule type" value="Genomic_DNA"/>
</dbReference>
<gene>
    <name evidence="1" type="ORF">K8V07_17380</name>
</gene>
<reference evidence="1" key="1">
    <citation type="journal article" date="2021" name="PeerJ">
        <title>Extensive microbial diversity within the chicken gut microbiome revealed by metagenomics and culture.</title>
        <authorList>
            <person name="Gilroy R."/>
            <person name="Ravi A."/>
            <person name="Getino M."/>
            <person name="Pursley I."/>
            <person name="Horton D.L."/>
            <person name="Alikhan N.F."/>
            <person name="Baker D."/>
            <person name="Gharbi K."/>
            <person name="Hall N."/>
            <person name="Watson M."/>
            <person name="Adriaenssens E.M."/>
            <person name="Foster-Nyarko E."/>
            <person name="Jarju S."/>
            <person name="Secka A."/>
            <person name="Antonio M."/>
            <person name="Oren A."/>
            <person name="Chaudhuri R.R."/>
            <person name="La Ragione R."/>
            <person name="Hildebrand F."/>
            <person name="Pallen M.J."/>
        </authorList>
    </citation>
    <scope>NUCLEOTIDE SEQUENCE</scope>
    <source>
        <strain evidence="1">CHK154-13316</strain>
    </source>
</reference>
<reference evidence="1" key="2">
    <citation type="submission" date="2021-09" db="EMBL/GenBank/DDBJ databases">
        <authorList>
            <person name="Gilroy R."/>
        </authorList>
    </citation>
    <scope>NUCLEOTIDE SEQUENCE</scope>
    <source>
        <strain evidence="1">CHK154-13316</strain>
    </source>
</reference>
<sequence>MRVVLTAHIGTKYLFEGRLKSQINGKSHVSVAGLTEVIYALPQVPVLAIDSGSNGALLYNISELRPTNTTYTSCMHFTHQLLCVLFETLLLWHHNKEYKIP</sequence>
<dbReference type="AlphaFoldDB" id="A0A921IB21"/>
<evidence type="ECO:0000313" key="1">
    <source>
        <dbReference type="EMBL" id="HJG13684.1"/>
    </source>
</evidence>
<organism evidence="1 2">
    <name type="scientific">Bacteroides xylanisolvens</name>
    <dbReference type="NCBI Taxonomy" id="371601"/>
    <lineage>
        <taxon>Bacteria</taxon>
        <taxon>Pseudomonadati</taxon>
        <taxon>Bacteroidota</taxon>
        <taxon>Bacteroidia</taxon>
        <taxon>Bacteroidales</taxon>
        <taxon>Bacteroidaceae</taxon>
        <taxon>Bacteroides</taxon>
    </lineage>
</organism>
<name>A0A921IB21_9BACE</name>
<protein>
    <submittedName>
        <fullName evidence="1">Uncharacterized protein</fullName>
    </submittedName>
</protein>
<accession>A0A921IB21</accession>
<comment type="caution">
    <text evidence="1">The sequence shown here is derived from an EMBL/GenBank/DDBJ whole genome shotgun (WGS) entry which is preliminary data.</text>
</comment>
<dbReference type="Proteomes" id="UP000747074">
    <property type="component" value="Unassembled WGS sequence"/>
</dbReference>
<proteinExistence type="predicted"/>
<evidence type="ECO:0000313" key="2">
    <source>
        <dbReference type="Proteomes" id="UP000747074"/>
    </source>
</evidence>